<dbReference type="EMBL" id="CP051680">
    <property type="protein sequence ID" value="QJD86014.1"/>
    <property type="molecule type" value="Genomic_DNA"/>
</dbReference>
<sequence length="96" mass="10049">MFRQLACEAGPQGIRVICLRSSGSRDMPGVREAMRIHANNAGISIEELEANNAESTLLKKLPKLAEVADVAVLLASDRASTITGAIANVTCGGIVD</sequence>
<gene>
    <name evidence="1" type="ORF">HH215_24445</name>
</gene>
<dbReference type="InterPro" id="IPR036291">
    <property type="entry name" value="NAD(P)-bd_dom_sf"/>
</dbReference>
<dbReference type="SUPFAM" id="SSF51735">
    <property type="entry name" value="NAD(P)-binding Rossmann-fold domains"/>
    <property type="match status" value="1"/>
</dbReference>
<accession>A0A7Z2ZNE2</accession>
<dbReference type="AlphaFoldDB" id="A0A7Z2ZNE2"/>
<protein>
    <submittedName>
        <fullName evidence="1">SDR family oxidoreductase</fullName>
    </submittedName>
</protein>
<dbReference type="InterPro" id="IPR002347">
    <property type="entry name" value="SDR_fam"/>
</dbReference>
<evidence type="ECO:0000313" key="1">
    <source>
        <dbReference type="EMBL" id="QJD86014.1"/>
    </source>
</evidence>
<proteinExistence type="predicted"/>
<name>A0A7Z2ZNE2_9BACL</name>
<dbReference type="Pfam" id="PF13561">
    <property type="entry name" value="adh_short_C2"/>
    <property type="match status" value="1"/>
</dbReference>
<evidence type="ECO:0000313" key="2">
    <source>
        <dbReference type="Proteomes" id="UP000502248"/>
    </source>
</evidence>
<organism evidence="1 2">
    <name type="scientific">Cohnella herbarum</name>
    <dbReference type="NCBI Taxonomy" id="2728023"/>
    <lineage>
        <taxon>Bacteria</taxon>
        <taxon>Bacillati</taxon>
        <taxon>Bacillota</taxon>
        <taxon>Bacilli</taxon>
        <taxon>Bacillales</taxon>
        <taxon>Paenibacillaceae</taxon>
        <taxon>Cohnella</taxon>
    </lineage>
</organism>
<dbReference type="KEGG" id="cheb:HH215_24445"/>
<reference evidence="1 2" key="1">
    <citation type="submission" date="2020-04" db="EMBL/GenBank/DDBJ databases">
        <title>Genome sequencing of novel species.</title>
        <authorList>
            <person name="Heo J."/>
            <person name="Kim S.-J."/>
            <person name="Kim J.-S."/>
            <person name="Hong S.-B."/>
            <person name="Kwon S.-W."/>
        </authorList>
    </citation>
    <scope>NUCLEOTIDE SEQUENCE [LARGE SCALE GENOMIC DNA]</scope>
    <source>
        <strain evidence="1 2">MFER-1</strain>
    </source>
</reference>
<dbReference type="Proteomes" id="UP000502248">
    <property type="component" value="Chromosome"/>
</dbReference>
<dbReference type="Gene3D" id="3.40.50.720">
    <property type="entry name" value="NAD(P)-binding Rossmann-like Domain"/>
    <property type="match status" value="1"/>
</dbReference>
<keyword evidence="2" id="KW-1185">Reference proteome</keyword>